<dbReference type="PANTHER" id="PTHR42717:SF1">
    <property type="entry name" value="IMIDAZOLONEPROPIONASE AND RELATED AMIDOHYDROLASES"/>
    <property type="match status" value="1"/>
</dbReference>
<dbReference type="Gene3D" id="3.20.20.140">
    <property type="entry name" value="Metal-dependent hydrolases"/>
    <property type="match status" value="1"/>
</dbReference>
<dbReference type="PANTHER" id="PTHR42717">
    <property type="entry name" value="DIHYDROOROTASE-RELATED"/>
    <property type="match status" value="1"/>
</dbReference>
<feature type="binding site" evidence="1">
    <location>
        <position position="216"/>
    </location>
    <ligand>
        <name>Zn(2+)</name>
        <dbReference type="ChEBI" id="CHEBI:29105"/>
        <label>2</label>
    </ligand>
</feature>
<reference evidence="4 5" key="1">
    <citation type="submission" date="2019-07" db="EMBL/GenBank/DDBJ databases">
        <title>Genome assembly of Bacillus simplex strain GGC-P6A.</title>
        <authorList>
            <person name="Jennings M.E."/>
            <person name="Barton H.A."/>
        </authorList>
    </citation>
    <scope>NUCLEOTIDE SEQUENCE [LARGE SCALE GENOMIC DNA]</scope>
    <source>
        <strain evidence="4 5">GGC-P6A</strain>
    </source>
</reference>
<name>A0A8B5XXU8_9BACI</name>
<keyword evidence="4" id="KW-0378">Hydrolase</keyword>
<feature type="binding site" evidence="1">
    <location>
        <position position="64"/>
    </location>
    <ligand>
        <name>Zn(2+)</name>
        <dbReference type="ChEBI" id="CHEBI:29105"/>
        <label>1</label>
    </ligand>
</feature>
<feature type="site" description="Transition state stabilizer" evidence="3">
    <location>
        <position position="162"/>
    </location>
</feature>
<comment type="caution">
    <text evidence="4">The sequence shown here is derived from an EMBL/GenBank/DDBJ whole genome shotgun (WGS) entry which is preliminary data.</text>
</comment>
<dbReference type="Proteomes" id="UP000317770">
    <property type="component" value="Unassembled WGS sequence"/>
</dbReference>
<dbReference type="InterPro" id="IPR032466">
    <property type="entry name" value="Metal_Hydrolase"/>
</dbReference>
<feature type="binding site" description="via carbamate group" evidence="1">
    <location>
        <position position="160"/>
    </location>
    <ligand>
        <name>Zn(2+)</name>
        <dbReference type="ChEBI" id="CHEBI:29105"/>
        <label>2</label>
    </ligand>
</feature>
<gene>
    <name evidence="4" type="ORF">FQP34_13430</name>
</gene>
<dbReference type="NCBIfam" id="NF006689">
    <property type="entry name" value="PRK09237.1"/>
    <property type="match status" value="1"/>
</dbReference>
<evidence type="ECO:0000313" key="4">
    <source>
        <dbReference type="EMBL" id="TVX80035.1"/>
    </source>
</evidence>
<feature type="binding site" evidence="1">
    <location>
        <position position="193"/>
    </location>
    <ligand>
        <name>Zn(2+)</name>
        <dbReference type="ChEBI" id="CHEBI:29105"/>
        <label>2</label>
    </ligand>
</feature>
<sequence length="385" mass="42188">MLVEAIIIKNGYVVDPEVTKIQKRDIGMLNGKFIDPAIVESYGADVIYIDANGSYVAPGFIDIHTHVFKDYTSLGIEADKVGVNQGVTTIIDAGSAGLDNYETFKQKVIKTSKTEVLAFLNISTKGLCNGGGELSNPNDLMPSAEARSIFRTEPPLVGLKARMSGSVVGNNGLNPLLHARKLADDLHVPIMVHIGNPPPLIEEILPMLRKGDIVTHAFHGKTKNKIITEHQKLTLEAINCLNRGVLFDVGHGAASFSFKTLSIYKEKYHYPFSISSDLHVRNYESPVGSLMQTMSKVRGLGYSLLEVVAAVTMEPAKTLHLTEQGTFAFGTRADVTLFYETDVCMDLIDSEGETIMVEKVIEPYLTIREGKKVYESNVGTKPQRS</sequence>
<evidence type="ECO:0000256" key="2">
    <source>
        <dbReference type="PIRSR" id="PIRSR039004-2"/>
    </source>
</evidence>
<feature type="binding site" description="via carbamate group" evidence="1">
    <location>
        <position position="160"/>
    </location>
    <ligand>
        <name>Zn(2+)</name>
        <dbReference type="ChEBI" id="CHEBI:29105"/>
        <label>1</label>
    </ligand>
</feature>
<dbReference type="SUPFAM" id="SSF51556">
    <property type="entry name" value="Metallo-dependent hydrolases"/>
    <property type="match status" value="1"/>
</dbReference>
<keyword evidence="1" id="KW-0479">Metal-binding</keyword>
<dbReference type="AlphaFoldDB" id="A0A8B5XXU8"/>
<dbReference type="InterPro" id="IPR011059">
    <property type="entry name" value="Metal-dep_hydrolase_composite"/>
</dbReference>
<dbReference type="GO" id="GO:0019213">
    <property type="term" value="F:deacetylase activity"/>
    <property type="evidence" value="ECO:0007669"/>
    <property type="project" value="InterPro"/>
</dbReference>
<dbReference type="SUPFAM" id="SSF51338">
    <property type="entry name" value="Composite domain of metallo-dependent hydrolases"/>
    <property type="match status" value="1"/>
</dbReference>
<accession>A0A8B5XXU8</accession>
<evidence type="ECO:0000256" key="1">
    <source>
        <dbReference type="PIRSR" id="PIRSR039004-1"/>
    </source>
</evidence>
<feature type="binding site" evidence="1">
    <location>
        <position position="277"/>
    </location>
    <ligand>
        <name>Zn(2+)</name>
        <dbReference type="ChEBI" id="CHEBI:29105"/>
        <label>1</label>
    </ligand>
</feature>
<organism evidence="4 5">
    <name type="scientific">Peribacillus simplex</name>
    <dbReference type="NCBI Taxonomy" id="1478"/>
    <lineage>
        <taxon>Bacteria</taxon>
        <taxon>Bacillati</taxon>
        <taxon>Bacillota</taxon>
        <taxon>Bacilli</taxon>
        <taxon>Bacillales</taxon>
        <taxon>Bacillaceae</taxon>
        <taxon>Peribacillus</taxon>
    </lineage>
</organism>
<keyword evidence="1" id="KW-0862">Zinc</keyword>
<evidence type="ECO:0000256" key="3">
    <source>
        <dbReference type="PIRSR" id="PIRSR039004-3"/>
    </source>
</evidence>
<feature type="modified residue" description="N6-carboxylysine" evidence="2">
    <location>
        <position position="160"/>
    </location>
</feature>
<feature type="binding site" evidence="1">
    <location>
        <position position="66"/>
    </location>
    <ligand>
        <name>Zn(2+)</name>
        <dbReference type="ChEBI" id="CHEBI:29105"/>
        <label>1</label>
    </ligand>
</feature>
<evidence type="ECO:0000313" key="5">
    <source>
        <dbReference type="Proteomes" id="UP000317770"/>
    </source>
</evidence>
<dbReference type="GO" id="GO:0016810">
    <property type="term" value="F:hydrolase activity, acting on carbon-nitrogen (but not peptide) bonds"/>
    <property type="evidence" value="ECO:0007669"/>
    <property type="project" value="InterPro"/>
</dbReference>
<dbReference type="PIRSF" id="PIRSF039004">
    <property type="entry name" value="ADE_EF_0837"/>
    <property type="match status" value="1"/>
</dbReference>
<dbReference type="Gene3D" id="2.30.40.10">
    <property type="entry name" value="Urease, subunit C, domain 1"/>
    <property type="match status" value="1"/>
</dbReference>
<dbReference type="InterPro" id="IPR020043">
    <property type="entry name" value="Deacetylase_Atu3266-like"/>
</dbReference>
<dbReference type="GO" id="GO:0046872">
    <property type="term" value="F:metal ion binding"/>
    <property type="evidence" value="ECO:0007669"/>
    <property type="project" value="UniProtKB-KW"/>
</dbReference>
<dbReference type="EMBL" id="VNKI01000006">
    <property type="protein sequence ID" value="TVX80035.1"/>
    <property type="molecule type" value="Genomic_DNA"/>
</dbReference>
<proteinExistence type="predicted"/>
<protein>
    <submittedName>
        <fullName evidence="4">Amidohydrolase/deacetylase family metallohydrolase</fullName>
    </submittedName>
</protein>